<dbReference type="Pfam" id="PF13567">
    <property type="entry name" value="DUF4131"/>
    <property type="match status" value="1"/>
</dbReference>
<keyword evidence="2" id="KW-1003">Cell membrane</keyword>
<keyword evidence="5 6" id="KW-0472">Membrane</keyword>
<dbReference type="GO" id="GO:0005886">
    <property type="term" value="C:plasma membrane"/>
    <property type="evidence" value="ECO:0007669"/>
    <property type="project" value="UniProtKB-SubCell"/>
</dbReference>
<dbReference type="NCBIfam" id="TIGR00360">
    <property type="entry name" value="ComEC_N-term"/>
    <property type="match status" value="1"/>
</dbReference>
<feature type="transmembrane region" description="Helical" evidence="6">
    <location>
        <begin position="511"/>
        <end position="528"/>
    </location>
</feature>
<feature type="transmembrane region" description="Helical" evidence="6">
    <location>
        <begin position="445"/>
        <end position="468"/>
    </location>
</feature>
<evidence type="ECO:0000313" key="9">
    <source>
        <dbReference type="EMBL" id="RRQ52232.1"/>
    </source>
</evidence>
<dbReference type="InterPro" id="IPR025405">
    <property type="entry name" value="DUF4131"/>
</dbReference>
<feature type="transmembrane region" description="Helical" evidence="6">
    <location>
        <begin position="332"/>
        <end position="349"/>
    </location>
</feature>
<sequence>MKQKIGNFVTDGNVWFSQPITLFAVLENWLDRERDQLPLWLPVGIGFGVAFWQVFGSSAWMGLAMSCASLLFLGTLAPRYSRLRLLAQIAAVAIFIGFLLISFRSTTVAQPVLGKIWTGAFYGQIEAVENISARNIYRLRLATGDNADLPPFVRVNLTPEQYQDDFQPGAIIRLRARLLPPAGPTLPGGYDFARRAWFQQIGATGTALGNVQLFQKADSEAWFATQRANLTQHILKSMPQGSGGIGAALVTGDQGHIDLADAQAMRDSGLAHLLSISGLHVTAVVGFIFIAVSRLLSLSSWLALRISIPVVAAATAALVALGYTLLTGAEVPTVRSFIAALLVLIALALGRNALTIRLVAFGALIVLIFWPEAMTGPSFQLSFAAVATIVIMHEMPIVKRFTERRDESLVRKTARAVGSLILTGVAIEIVLTPIALFHFHKAGLYGALANVVAIPMTTFIIMPLEALALLFDVIGLGTPFWWLAGQGIAAMLALAHLVSGLPGAVTMMPAMPIWSFGAFIIGALIFGLMTTRVRYFGVLPCAIGIIAMVTAPRPDILVTGDGKHLALVSADGEVALLRSKAGDFVRGMIFEKAGSDTQAELIEDWSGVQCTLDNCVVTIMGQDRAWTLLATRTRNPIPSMEMAAACKRVDIVVSDRWLPASCRPKWIKADRRLLDQSGGLAFYLDAQRVVTVNESNRHMPWVHAALEARSTAETLVQ</sequence>
<feature type="transmembrane region" description="Helical" evidence="6">
    <location>
        <begin position="480"/>
        <end position="499"/>
    </location>
</feature>
<feature type="transmembrane region" description="Helical" evidence="6">
    <location>
        <begin position="85"/>
        <end position="103"/>
    </location>
</feature>
<organism evidence="9 10">
    <name type="scientific">Sphingorhabdus wooponensis</name>
    <dbReference type="NCBI Taxonomy" id="940136"/>
    <lineage>
        <taxon>Bacteria</taxon>
        <taxon>Pseudomonadati</taxon>
        <taxon>Pseudomonadota</taxon>
        <taxon>Alphaproteobacteria</taxon>
        <taxon>Sphingomonadales</taxon>
        <taxon>Sphingomonadaceae</taxon>
        <taxon>Sphingorhabdus</taxon>
    </lineage>
</organism>
<protein>
    <submittedName>
        <fullName evidence="9">ComEC family competence protein</fullName>
    </submittedName>
</protein>
<evidence type="ECO:0000256" key="5">
    <source>
        <dbReference type="ARBA" id="ARBA00023136"/>
    </source>
</evidence>
<dbReference type="InterPro" id="IPR052159">
    <property type="entry name" value="Competence_DNA_uptake"/>
</dbReference>
<keyword evidence="3 6" id="KW-0812">Transmembrane</keyword>
<evidence type="ECO:0000256" key="3">
    <source>
        <dbReference type="ARBA" id="ARBA00022692"/>
    </source>
</evidence>
<proteinExistence type="predicted"/>
<accession>A0A3R8R5A2</accession>
<comment type="subcellular location">
    <subcellularLocation>
        <location evidence="1">Cell membrane</location>
        <topology evidence="1">Multi-pass membrane protein</topology>
    </subcellularLocation>
</comment>
<dbReference type="OrthoDB" id="9790149at2"/>
<evidence type="ECO:0000256" key="6">
    <source>
        <dbReference type="SAM" id="Phobius"/>
    </source>
</evidence>
<feature type="domain" description="DUF4131" evidence="8">
    <location>
        <begin position="60"/>
        <end position="209"/>
    </location>
</feature>
<name>A0A3R8R5A2_9SPHN</name>
<evidence type="ECO:0000259" key="7">
    <source>
        <dbReference type="Pfam" id="PF03772"/>
    </source>
</evidence>
<evidence type="ECO:0000256" key="2">
    <source>
        <dbReference type="ARBA" id="ARBA00022475"/>
    </source>
</evidence>
<keyword evidence="4 6" id="KW-1133">Transmembrane helix</keyword>
<evidence type="ECO:0000313" key="10">
    <source>
        <dbReference type="Proteomes" id="UP000268553"/>
    </source>
</evidence>
<feature type="transmembrane region" description="Helical" evidence="6">
    <location>
        <begin position="535"/>
        <end position="551"/>
    </location>
</feature>
<evidence type="ECO:0000259" key="8">
    <source>
        <dbReference type="Pfam" id="PF13567"/>
    </source>
</evidence>
<dbReference type="PANTHER" id="PTHR30619">
    <property type="entry name" value="DNA INTERNALIZATION/COMPETENCE PROTEIN COMEC/REC2"/>
    <property type="match status" value="1"/>
</dbReference>
<dbReference type="RefSeq" id="WP_125230249.1">
    <property type="nucleotide sequence ID" value="NZ_RWJI01000001.1"/>
</dbReference>
<reference evidence="9 10" key="1">
    <citation type="submission" date="2018-12" db="EMBL/GenBank/DDBJ databases">
        <authorList>
            <person name="Kim S.-J."/>
            <person name="Jung G.-Y."/>
        </authorList>
    </citation>
    <scope>NUCLEOTIDE SEQUENCE [LARGE SCALE GENOMIC DNA]</scope>
    <source>
        <strain evidence="9 10">03SU3-P</strain>
    </source>
</reference>
<dbReference type="EMBL" id="RWJI01000001">
    <property type="protein sequence ID" value="RRQ52232.1"/>
    <property type="molecule type" value="Genomic_DNA"/>
</dbReference>
<dbReference type="Pfam" id="PF03772">
    <property type="entry name" value="Competence"/>
    <property type="match status" value="1"/>
</dbReference>
<feature type="transmembrane region" description="Helical" evidence="6">
    <location>
        <begin position="379"/>
        <end position="398"/>
    </location>
</feature>
<keyword evidence="10" id="KW-1185">Reference proteome</keyword>
<feature type="transmembrane region" description="Helical" evidence="6">
    <location>
        <begin position="50"/>
        <end position="73"/>
    </location>
</feature>
<evidence type="ECO:0000256" key="1">
    <source>
        <dbReference type="ARBA" id="ARBA00004651"/>
    </source>
</evidence>
<dbReference type="Proteomes" id="UP000268553">
    <property type="component" value="Unassembled WGS sequence"/>
</dbReference>
<comment type="caution">
    <text evidence="9">The sequence shown here is derived from an EMBL/GenBank/DDBJ whole genome shotgun (WGS) entry which is preliminary data.</text>
</comment>
<evidence type="ECO:0000256" key="4">
    <source>
        <dbReference type="ARBA" id="ARBA00022989"/>
    </source>
</evidence>
<dbReference type="AlphaFoldDB" id="A0A3R8R5A2"/>
<feature type="transmembrane region" description="Helical" evidence="6">
    <location>
        <begin position="302"/>
        <end position="326"/>
    </location>
</feature>
<dbReference type="PANTHER" id="PTHR30619:SF1">
    <property type="entry name" value="RECOMBINATION PROTEIN 2"/>
    <property type="match status" value="1"/>
</dbReference>
<feature type="transmembrane region" description="Helical" evidence="6">
    <location>
        <begin position="419"/>
        <end position="439"/>
    </location>
</feature>
<dbReference type="InterPro" id="IPR004477">
    <property type="entry name" value="ComEC_N"/>
</dbReference>
<feature type="transmembrane region" description="Helical" evidence="6">
    <location>
        <begin position="270"/>
        <end position="290"/>
    </location>
</feature>
<gene>
    <name evidence="9" type="ORF">D7D48_05030</name>
</gene>
<feature type="domain" description="ComEC/Rec2-related protein" evidence="7">
    <location>
        <begin position="249"/>
        <end position="530"/>
    </location>
</feature>